<organism evidence="3 4">
    <name type="scientific">Horticoccus luteus</name>
    <dbReference type="NCBI Taxonomy" id="2862869"/>
    <lineage>
        <taxon>Bacteria</taxon>
        <taxon>Pseudomonadati</taxon>
        <taxon>Verrucomicrobiota</taxon>
        <taxon>Opitutia</taxon>
        <taxon>Opitutales</taxon>
        <taxon>Opitutaceae</taxon>
        <taxon>Horticoccus</taxon>
    </lineage>
</organism>
<sequence>MPKSKAIRCWLTGLLFAVVARAESLRVATYNIENYGVADRVTQAGFRRDYPKPESEKAALRAVVAKLNADVLILQEVGPKPYLDELQRDLAKEGLHYPFAALVESADADRHVAMLSRIRPTAVTPHVDLDFKYLGGRERVKRGALEVHFRIRQTDLAIWGVHLKSRYTDQPEDPSSEQRRTGEAVAIRDAILATNPDPSRVNLLVAGDFNDFKASHALRLFQRRGKAAVASILPVADSRGETWTHAFRRDDSYSRVDHVLISAVLAKFVRGGSGVICDDPATLLASDHRPIVVTLDFPDK</sequence>
<dbReference type="RefSeq" id="WP_220165810.1">
    <property type="nucleotide sequence ID" value="NZ_CP080507.1"/>
</dbReference>
<keyword evidence="3" id="KW-0378">Hydrolase</keyword>
<gene>
    <name evidence="3" type="ORF">K0B96_07865</name>
</gene>
<keyword evidence="1" id="KW-0732">Signal</keyword>
<dbReference type="InterPro" id="IPR036691">
    <property type="entry name" value="Endo/exonu/phosph_ase_sf"/>
</dbReference>
<protein>
    <submittedName>
        <fullName evidence="3">Endonuclease/exonuclease/phosphatase family protein</fullName>
    </submittedName>
</protein>
<dbReference type="AlphaFoldDB" id="A0A8F9XHR0"/>
<evidence type="ECO:0000313" key="4">
    <source>
        <dbReference type="Proteomes" id="UP000825051"/>
    </source>
</evidence>
<evidence type="ECO:0000256" key="1">
    <source>
        <dbReference type="SAM" id="SignalP"/>
    </source>
</evidence>
<keyword evidence="3" id="KW-0540">Nuclease</keyword>
<dbReference type="Proteomes" id="UP000825051">
    <property type="component" value="Chromosome"/>
</dbReference>
<reference evidence="3" key="1">
    <citation type="submission" date="2021-08" db="EMBL/GenBank/DDBJ databases">
        <title>Genome of a novel bacterium of the phylum Verrucomicrobia, Oleiharenicola sp. KSB-15.</title>
        <authorList>
            <person name="Chung J.-H."/>
            <person name="Ahn J.-H."/>
            <person name="Yoon Y."/>
            <person name="Kim D.-Y."/>
            <person name="An S.-H."/>
            <person name="Park I."/>
            <person name="Yeon J."/>
        </authorList>
    </citation>
    <scope>NUCLEOTIDE SEQUENCE</scope>
    <source>
        <strain evidence="3">KSB-15</strain>
    </source>
</reference>
<dbReference type="EMBL" id="CP080507">
    <property type="protein sequence ID" value="QYM80512.1"/>
    <property type="molecule type" value="Genomic_DNA"/>
</dbReference>
<dbReference type="PANTHER" id="PTHR42834:SF1">
    <property type="entry name" value="ENDONUCLEASE_EXONUCLEASE_PHOSPHATASE FAMILY PROTEIN (AFU_ORTHOLOGUE AFUA_3G09210)"/>
    <property type="match status" value="1"/>
</dbReference>
<keyword evidence="4" id="KW-1185">Reference proteome</keyword>
<dbReference type="GO" id="GO:0004519">
    <property type="term" value="F:endonuclease activity"/>
    <property type="evidence" value="ECO:0007669"/>
    <property type="project" value="UniProtKB-KW"/>
</dbReference>
<dbReference type="Gene3D" id="3.60.10.10">
    <property type="entry name" value="Endonuclease/exonuclease/phosphatase"/>
    <property type="match status" value="1"/>
</dbReference>
<feature type="signal peptide" evidence="1">
    <location>
        <begin position="1"/>
        <end position="22"/>
    </location>
</feature>
<feature type="chain" id="PRO_5034747785" evidence="1">
    <location>
        <begin position="23"/>
        <end position="300"/>
    </location>
</feature>
<name>A0A8F9XHR0_9BACT</name>
<evidence type="ECO:0000259" key="2">
    <source>
        <dbReference type="Pfam" id="PF03372"/>
    </source>
</evidence>
<keyword evidence="3" id="KW-0255">Endonuclease</keyword>
<dbReference type="KEGG" id="ole:K0B96_07865"/>
<dbReference type="PANTHER" id="PTHR42834">
    <property type="entry name" value="ENDONUCLEASE/EXONUCLEASE/PHOSPHATASE FAMILY PROTEIN (AFU_ORTHOLOGUE AFUA_3G09210)"/>
    <property type="match status" value="1"/>
</dbReference>
<feature type="domain" description="Endonuclease/exonuclease/phosphatase" evidence="2">
    <location>
        <begin position="28"/>
        <end position="288"/>
    </location>
</feature>
<dbReference type="Pfam" id="PF03372">
    <property type="entry name" value="Exo_endo_phos"/>
    <property type="match status" value="1"/>
</dbReference>
<proteinExistence type="predicted"/>
<dbReference type="InterPro" id="IPR005135">
    <property type="entry name" value="Endo/exonuclease/phosphatase"/>
</dbReference>
<evidence type="ECO:0000313" key="3">
    <source>
        <dbReference type="EMBL" id="QYM80512.1"/>
    </source>
</evidence>
<dbReference type="SUPFAM" id="SSF56219">
    <property type="entry name" value="DNase I-like"/>
    <property type="match status" value="1"/>
</dbReference>
<accession>A0A8F9XHR0</accession>